<evidence type="ECO:0000313" key="1">
    <source>
        <dbReference type="EMBL" id="KAJ8626874.1"/>
    </source>
</evidence>
<proteinExistence type="predicted"/>
<name>A0ACC2L068_PERAE</name>
<protein>
    <submittedName>
        <fullName evidence="1">Uncharacterized protein</fullName>
    </submittedName>
</protein>
<organism evidence="1 2">
    <name type="scientific">Persea americana</name>
    <name type="common">Avocado</name>
    <dbReference type="NCBI Taxonomy" id="3435"/>
    <lineage>
        <taxon>Eukaryota</taxon>
        <taxon>Viridiplantae</taxon>
        <taxon>Streptophyta</taxon>
        <taxon>Embryophyta</taxon>
        <taxon>Tracheophyta</taxon>
        <taxon>Spermatophyta</taxon>
        <taxon>Magnoliopsida</taxon>
        <taxon>Magnoliidae</taxon>
        <taxon>Laurales</taxon>
        <taxon>Lauraceae</taxon>
        <taxon>Persea</taxon>
    </lineage>
</organism>
<comment type="caution">
    <text evidence="1">The sequence shown here is derived from an EMBL/GenBank/DDBJ whole genome shotgun (WGS) entry which is preliminary data.</text>
</comment>
<keyword evidence="2" id="KW-1185">Reference proteome</keyword>
<evidence type="ECO:0000313" key="2">
    <source>
        <dbReference type="Proteomes" id="UP001234297"/>
    </source>
</evidence>
<gene>
    <name evidence="1" type="ORF">MRB53_020181</name>
</gene>
<dbReference type="Proteomes" id="UP001234297">
    <property type="component" value="Chromosome 6"/>
</dbReference>
<dbReference type="EMBL" id="CM056814">
    <property type="protein sequence ID" value="KAJ8626874.1"/>
    <property type="molecule type" value="Genomic_DNA"/>
</dbReference>
<reference evidence="1 2" key="1">
    <citation type="journal article" date="2022" name="Hortic Res">
        <title>A haplotype resolved chromosomal level avocado genome allows analysis of novel avocado genes.</title>
        <authorList>
            <person name="Nath O."/>
            <person name="Fletcher S.J."/>
            <person name="Hayward A."/>
            <person name="Shaw L.M."/>
            <person name="Masouleh A.K."/>
            <person name="Furtado A."/>
            <person name="Henry R.J."/>
            <person name="Mitter N."/>
        </authorList>
    </citation>
    <scope>NUCLEOTIDE SEQUENCE [LARGE SCALE GENOMIC DNA]</scope>
    <source>
        <strain evidence="2">cv. Hass</strain>
    </source>
</reference>
<sequence length="1183" mass="125397">MSNAKANGLLSIPATSRKMVQNLKEIVNCPEHEIYAMLKECNMDPNDTVNRLLSQDTFHEVKSKREKKKELKEGAESRSRGASSSSNRGGRGGSDRNVGRSSSTQFSSAESGVMRGKPAYKKENGSNTITSPSPASGLVGNNSTRRSASFSESVSTENTVQAVGTADGVSLPSQPSSGFQPAWLGVPGQVSMADIVKMGRPHRRASNLPITTTEASYPPHNAVMPNTLHPSVNHPPIYTTQTSESHHELHSSQGPVSKVSEIIHEPSIGVNQHVSQDDWTLAEQLPAASGPSILEPSGASAVYVDPSSSLHLDGDNWHLTSGSNEVQATEGHAPTENLGAGIPGVASASDRHIQVESSGGASHFDDRTFEDRSSHQPQRHAFEHQEGIGGSPHLSVTDYPAPSSSGDVSVAVSSAATSLQQLSLHKEDLGAPPADNNPAVIIPDHLQVPTADCSHLSFGSFGSGLSAPFSGTFTSKSLKNTLEDAPVSADVSSVAADVPPLEHTNNRNAENYSNESVISSSNEIVDSASSSQPEVVKRDTTVEASQGPHYAFPSVSGYSFENTAQTNTASYSYPQTNSQMQSLAPFSNVMEGWTLEMVEEELGMHKQPYVNSLPTNLMSSSLQPLRESDIPYSPFLATQSMPTKYSTAVSSISGATLSMPEALKPSVFSSPQPTPQSLPSTSLPAGPAAPQHLPVHPYSQPTLPLGHFTSMVSYPFLPSYTYLPSAFQQTYAGNSAYHQSPAAVHGGGVKYSLPQYKNSISVSSLPQSATVASGYGGFGSSANIPGSFTLNPSTTPPSTTVSYEDVMSSQYKESNHYGSVQQNEGSAMWIHGPGSRTISALPASTYYSLQGQNQNSGFRQGSCSELSCLATPCYSLVKVEVVFYFTVGSTNLRLIFCKYYGDARAKSIPEYNFILLGEIRQDLGPPSVGFKNKNSDGQGDTDGARMPCLDVRALIVPAMTMTMATPRPVKATVGKGESIRRPRGRPAGSKNKPKPPIIITRESTNAFRAHAMEVSSGCDVGESIANFARRKQRGVCILSGSGCVMNVTLRQPAASGALVTLHGRFEILSLLGSFLPPPAPPGVTGLTIYLVGAQGQVIGGSVVGALVASGPVVIMAASFMNATFDRLPMVDDDVTAAHNQFLPNHHHHFEVSNLCGVPPDMIANGSLPPELYSWTPGCQLPKN</sequence>
<accession>A0ACC2L068</accession>